<comment type="catalytic activity">
    <reaction evidence="1">
        <text>L-aspartyl-tRNA(Asn) + L-glutamine + ATP + H2O = L-asparaginyl-tRNA(Asn) + L-glutamate + ADP + phosphate + 2 H(+)</text>
        <dbReference type="Rhea" id="RHEA:14513"/>
        <dbReference type="Rhea" id="RHEA-COMP:9674"/>
        <dbReference type="Rhea" id="RHEA-COMP:9677"/>
        <dbReference type="ChEBI" id="CHEBI:15377"/>
        <dbReference type="ChEBI" id="CHEBI:15378"/>
        <dbReference type="ChEBI" id="CHEBI:29985"/>
        <dbReference type="ChEBI" id="CHEBI:30616"/>
        <dbReference type="ChEBI" id="CHEBI:43474"/>
        <dbReference type="ChEBI" id="CHEBI:58359"/>
        <dbReference type="ChEBI" id="CHEBI:78515"/>
        <dbReference type="ChEBI" id="CHEBI:78516"/>
        <dbReference type="ChEBI" id="CHEBI:456216"/>
    </reaction>
</comment>
<evidence type="ECO:0000313" key="3">
    <source>
        <dbReference type="Proteomes" id="UP001204144"/>
    </source>
</evidence>
<dbReference type="GO" id="GO:0006412">
    <property type="term" value="P:translation"/>
    <property type="evidence" value="ECO:0007669"/>
    <property type="project" value="UniProtKB-UniRule"/>
</dbReference>
<comment type="caution">
    <text evidence="2">The sequence shown here is derived from an EMBL/GenBank/DDBJ whole genome shotgun (WGS) entry which is preliminary data.</text>
</comment>
<dbReference type="GO" id="GO:0005524">
    <property type="term" value="F:ATP binding"/>
    <property type="evidence" value="ECO:0007669"/>
    <property type="project" value="UniProtKB-KW"/>
</dbReference>
<dbReference type="Pfam" id="PF02686">
    <property type="entry name" value="GatC"/>
    <property type="match status" value="1"/>
</dbReference>
<comment type="function">
    <text evidence="1">Allows the formation of correctly charged Asn-tRNA(Asn) or Gln-tRNA(Gln) through the transamidation of misacylated Asp-tRNA(Asn) or Glu-tRNA(Gln) in organisms which lack either or both of asparaginyl-tRNA or glutaminyl-tRNA synthetases. The reaction takes place in the presence of glutamine and ATP through an activated phospho-Asp-tRNA(Asn) or phospho-Glu-tRNA(Gln).</text>
</comment>
<sequence>MEIDLETIRKIAHLARLELKPEEEQQMSGDFAKILDWMNQLNELDTSNVEPLMHMHQGVNVFRKDIAKNELTKKEGLVNAPLKNDDYIMVPKVME</sequence>
<comment type="subunit">
    <text evidence="1">Heterotrimer of A, B and C subunits.</text>
</comment>
<protein>
    <recommendedName>
        <fullName evidence="1">Aspartyl/glutamyl-tRNA(Asn/Gln) amidotransferase subunit C</fullName>
        <shortName evidence="1">Asp/Glu-ADT subunit C</shortName>
        <ecNumber evidence="1">6.3.5.-</ecNumber>
    </recommendedName>
</protein>
<keyword evidence="3" id="KW-1185">Reference proteome</keyword>
<dbReference type="RefSeq" id="WP_255039694.1">
    <property type="nucleotide sequence ID" value="NZ_RJUF01000194.1"/>
</dbReference>
<dbReference type="InterPro" id="IPR003837">
    <property type="entry name" value="GatC"/>
</dbReference>
<dbReference type="AlphaFoldDB" id="A0AAE3KXW7"/>
<dbReference type="PANTHER" id="PTHR15004:SF0">
    <property type="entry name" value="GLUTAMYL-TRNA(GLN) AMIDOTRANSFERASE SUBUNIT C, MITOCHONDRIAL"/>
    <property type="match status" value="1"/>
</dbReference>
<dbReference type="NCBIfam" id="TIGR00135">
    <property type="entry name" value="gatC"/>
    <property type="match status" value="1"/>
</dbReference>
<dbReference type="Gene3D" id="1.10.20.60">
    <property type="entry name" value="Glu-tRNAGln amidotransferase C subunit, N-terminal domain"/>
    <property type="match status" value="1"/>
</dbReference>
<comment type="similarity">
    <text evidence="1">Belongs to the GatC family.</text>
</comment>
<accession>A0AAE3KXW7</accession>
<gene>
    <name evidence="1 2" type="primary">gatC</name>
    <name evidence="2" type="ORF">EGI31_23865</name>
</gene>
<name>A0AAE3KXW7_9BACT</name>
<organism evidence="2 3">
    <name type="scientific">Lacihabitans soyangensis</name>
    <dbReference type="NCBI Taxonomy" id="869394"/>
    <lineage>
        <taxon>Bacteria</taxon>
        <taxon>Pseudomonadati</taxon>
        <taxon>Bacteroidota</taxon>
        <taxon>Cytophagia</taxon>
        <taxon>Cytophagales</taxon>
        <taxon>Leadbetterellaceae</taxon>
        <taxon>Lacihabitans</taxon>
    </lineage>
</organism>
<keyword evidence="1" id="KW-0648">Protein biosynthesis</keyword>
<dbReference type="HAMAP" id="MF_00122">
    <property type="entry name" value="GatC"/>
    <property type="match status" value="1"/>
</dbReference>
<dbReference type="GO" id="GO:0006450">
    <property type="term" value="P:regulation of translational fidelity"/>
    <property type="evidence" value="ECO:0007669"/>
    <property type="project" value="InterPro"/>
</dbReference>
<dbReference type="GO" id="GO:0070681">
    <property type="term" value="P:glutaminyl-tRNAGln biosynthesis via transamidation"/>
    <property type="evidence" value="ECO:0007669"/>
    <property type="project" value="TreeGrafter"/>
</dbReference>
<keyword evidence="1" id="KW-0067">ATP-binding</keyword>
<dbReference type="EC" id="6.3.5.-" evidence="1"/>
<evidence type="ECO:0000313" key="2">
    <source>
        <dbReference type="EMBL" id="MCP9765985.1"/>
    </source>
</evidence>
<keyword evidence="1" id="KW-0547">Nucleotide-binding</keyword>
<keyword evidence="1" id="KW-0436">Ligase</keyword>
<reference evidence="2 3" key="1">
    <citation type="submission" date="2018-11" db="EMBL/GenBank/DDBJ databases">
        <title>Novel bacteria species description.</title>
        <authorList>
            <person name="Han J.-H."/>
        </authorList>
    </citation>
    <scope>NUCLEOTIDE SEQUENCE [LARGE SCALE GENOMIC DNA]</scope>
    <source>
        <strain evidence="2 3">KCTC23259</strain>
    </source>
</reference>
<proteinExistence type="inferred from homology"/>
<dbReference type="Proteomes" id="UP001204144">
    <property type="component" value="Unassembled WGS sequence"/>
</dbReference>
<evidence type="ECO:0000256" key="1">
    <source>
        <dbReference type="HAMAP-Rule" id="MF_00122"/>
    </source>
</evidence>
<dbReference type="PANTHER" id="PTHR15004">
    <property type="entry name" value="GLUTAMYL-TRNA(GLN) AMIDOTRANSFERASE SUBUNIT C, MITOCHONDRIAL"/>
    <property type="match status" value="1"/>
</dbReference>
<dbReference type="SUPFAM" id="SSF141000">
    <property type="entry name" value="Glu-tRNAGln amidotransferase C subunit"/>
    <property type="match status" value="1"/>
</dbReference>
<dbReference type="GO" id="GO:0050567">
    <property type="term" value="F:glutaminyl-tRNA synthase (glutamine-hydrolyzing) activity"/>
    <property type="evidence" value="ECO:0007669"/>
    <property type="project" value="UniProtKB-UniRule"/>
</dbReference>
<dbReference type="InterPro" id="IPR036113">
    <property type="entry name" value="Asp/Glu-ADT_sf_sub_c"/>
</dbReference>
<dbReference type="EMBL" id="RJUF01000194">
    <property type="protein sequence ID" value="MCP9765985.1"/>
    <property type="molecule type" value="Genomic_DNA"/>
</dbReference>
<comment type="catalytic activity">
    <reaction evidence="1">
        <text>L-glutamyl-tRNA(Gln) + L-glutamine + ATP + H2O = L-glutaminyl-tRNA(Gln) + L-glutamate + ADP + phosphate + H(+)</text>
        <dbReference type="Rhea" id="RHEA:17521"/>
        <dbReference type="Rhea" id="RHEA-COMP:9681"/>
        <dbReference type="Rhea" id="RHEA-COMP:9684"/>
        <dbReference type="ChEBI" id="CHEBI:15377"/>
        <dbReference type="ChEBI" id="CHEBI:15378"/>
        <dbReference type="ChEBI" id="CHEBI:29985"/>
        <dbReference type="ChEBI" id="CHEBI:30616"/>
        <dbReference type="ChEBI" id="CHEBI:43474"/>
        <dbReference type="ChEBI" id="CHEBI:58359"/>
        <dbReference type="ChEBI" id="CHEBI:78520"/>
        <dbReference type="ChEBI" id="CHEBI:78521"/>
        <dbReference type="ChEBI" id="CHEBI:456216"/>
    </reaction>
</comment>